<feature type="modified residue" description="4-aspartylphosphate" evidence="4">
    <location>
        <position position="545"/>
    </location>
</feature>
<dbReference type="Pfam" id="PF00072">
    <property type="entry name" value="Response_reg"/>
    <property type="match status" value="1"/>
</dbReference>
<dbReference type="PROSITE" id="PS50110">
    <property type="entry name" value="RESPONSE_REGULATORY"/>
    <property type="match status" value="1"/>
</dbReference>
<dbReference type="InterPro" id="IPR003661">
    <property type="entry name" value="HisK_dim/P_dom"/>
</dbReference>
<dbReference type="Gene3D" id="3.40.50.2300">
    <property type="match status" value="1"/>
</dbReference>
<evidence type="ECO:0000256" key="4">
    <source>
        <dbReference type="PROSITE-ProRule" id="PRU00169"/>
    </source>
</evidence>
<dbReference type="InterPro" id="IPR036890">
    <property type="entry name" value="HATPase_C_sf"/>
</dbReference>
<dbReference type="SMART" id="SM00387">
    <property type="entry name" value="HATPase_c"/>
    <property type="match status" value="1"/>
</dbReference>
<keyword evidence="9" id="KW-1185">Reference proteome</keyword>
<evidence type="ECO:0000313" key="8">
    <source>
        <dbReference type="EMBL" id="GLI93371.1"/>
    </source>
</evidence>
<evidence type="ECO:0000256" key="1">
    <source>
        <dbReference type="ARBA" id="ARBA00000085"/>
    </source>
</evidence>
<protein>
    <recommendedName>
        <fullName evidence="2">histidine kinase</fullName>
        <ecNumber evidence="2">2.7.13.3</ecNumber>
    </recommendedName>
</protein>
<dbReference type="EC" id="2.7.13.3" evidence="2"/>
<dbReference type="EMBL" id="BSEC01000001">
    <property type="protein sequence ID" value="GLI93371.1"/>
    <property type="molecule type" value="Genomic_DNA"/>
</dbReference>
<keyword evidence="5" id="KW-0812">Transmembrane</keyword>
<dbReference type="CDD" id="cd19410">
    <property type="entry name" value="HK9-like_sensor"/>
    <property type="match status" value="1"/>
</dbReference>
<dbReference type="CDD" id="cd16919">
    <property type="entry name" value="HATPase_CckA-like"/>
    <property type="match status" value="1"/>
</dbReference>
<dbReference type="InterPro" id="IPR011006">
    <property type="entry name" value="CheY-like_superfamily"/>
</dbReference>
<keyword evidence="3 4" id="KW-0597">Phosphoprotein</keyword>
<keyword evidence="8" id="KW-0808">Transferase</keyword>
<proteinExistence type="predicted"/>
<dbReference type="InterPro" id="IPR004358">
    <property type="entry name" value="Sig_transdc_His_kin-like_C"/>
</dbReference>
<dbReference type="GO" id="GO:0000155">
    <property type="term" value="F:phosphorelay sensor kinase activity"/>
    <property type="evidence" value="ECO:0007669"/>
    <property type="project" value="InterPro"/>
</dbReference>
<dbReference type="Pfam" id="PF05227">
    <property type="entry name" value="CHASE3"/>
    <property type="match status" value="1"/>
</dbReference>
<feature type="domain" description="Histidine kinase" evidence="6">
    <location>
        <begin position="248"/>
        <end position="471"/>
    </location>
</feature>
<comment type="caution">
    <text evidence="8">The sequence shown here is derived from an EMBL/GenBank/DDBJ whole genome shotgun (WGS) entry which is preliminary data.</text>
</comment>
<dbReference type="PRINTS" id="PR00344">
    <property type="entry name" value="BCTRLSENSOR"/>
</dbReference>
<dbReference type="RefSeq" id="WP_281803142.1">
    <property type="nucleotide sequence ID" value="NZ_BSEC01000001.1"/>
</dbReference>
<feature type="transmembrane region" description="Helical" evidence="5">
    <location>
        <begin position="12"/>
        <end position="34"/>
    </location>
</feature>
<dbReference type="SUPFAM" id="SSF47384">
    <property type="entry name" value="Homodimeric domain of signal transducing histidine kinase"/>
    <property type="match status" value="1"/>
</dbReference>
<dbReference type="InterPro" id="IPR036097">
    <property type="entry name" value="HisK_dim/P_sf"/>
</dbReference>
<dbReference type="Gene3D" id="1.10.287.130">
    <property type="match status" value="1"/>
</dbReference>
<dbReference type="SUPFAM" id="SSF55874">
    <property type="entry name" value="ATPase domain of HSP90 chaperone/DNA topoisomerase II/histidine kinase"/>
    <property type="match status" value="1"/>
</dbReference>
<name>A0A9W6GUN5_9HYPH</name>
<dbReference type="InterPro" id="IPR005467">
    <property type="entry name" value="His_kinase_dom"/>
</dbReference>
<dbReference type="SMART" id="SM00448">
    <property type="entry name" value="REC"/>
    <property type="match status" value="1"/>
</dbReference>
<feature type="domain" description="Response regulatory" evidence="7">
    <location>
        <begin position="495"/>
        <end position="609"/>
    </location>
</feature>
<keyword evidence="5" id="KW-1133">Transmembrane helix</keyword>
<accession>A0A9W6GUN5</accession>
<dbReference type="PANTHER" id="PTHR43065">
    <property type="entry name" value="SENSOR HISTIDINE KINASE"/>
    <property type="match status" value="1"/>
</dbReference>
<evidence type="ECO:0000256" key="3">
    <source>
        <dbReference type="ARBA" id="ARBA00022553"/>
    </source>
</evidence>
<dbReference type="InterPro" id="IPR001789">
    <property type="entry name" value="Sig_transdc_resp-reg_receiver"/>
</dbReference>
<evidence type="ECO:0000256" key="5">
    <source>
        <dbReference type="SAM" id="Phobius"/>
    </source>
</evidence>
<organism evidence="8 9">
    <name type="scientific">Methylocystis echinoides</name>
    <dbReference type="NCBI Taxonomy" id="29468"/>
    <lineage>
        <taxon>Bacteria</taxon>
        <taxon>Pseudomonadati</taxon>
        <taxon>Pseudomonadota</taxon>
        <taxon>Alphaproteobacteria</taxon>
        <taxon>Hyphomicrobiales</taxon>
        <taxon>Methylocystaceae</taxon>
        <taxon>Methylocystis</taxon>
    </lineage>
</organism>
<evidence type="ECO:0000313" key="9">
    <source>
        <dbReference type="Proteomes" id="UP001144323"/>
    </source>
</evidence>
<sequence>MTSDAPAPSKVFWGVFVLAITAFLLLGTIGTETAQRHAAAWVRRTIAVESKLDRLEALLRAAESGERGFLLTGDEAYLAPLEKLKAKMDAVIGDLRDLLGDSAQQREALEKVAPLAKERIDVLEDRVQTMKEGQAKDAVAKVRSGRGKRLMDRINLLLDQMRQEEARVFHEREQAYLATSEVKEIAYGFLFLAIAGSGLYTLFKSQKQLRDLKQAYEQVVEQSGLRLQAEAQLRQSQKLEALGHLAGGIAHDFNNQLAVIVASLNILRRRAEGVPGCEELCRSAEGSADRAARLVRRLLAFSREQPLDPKAVDPNELIEGLSQILKRTLGASVEIETHLADGLWRTYIDGHELENALLNLAVNARDAMPQGGRLIISTENAVIDARYRAKHPDVEPGQYVLISVTDTGEGMTPLVAARAFDPFFTTKPVGKGTGLGLSQVHGFVKQSNGHLKIYSEPGRGTSVKLLFPRFLGEVSSTKETDAAASSLLLGKPEDALLIVDDDESARRMTALAARELGYTTFEAEDGPSALSTLRAHPEINLLITDVVMPGMDGAKLSREAVFRRHNLQVLYVTGYPRSFLLGRDLRRSARVLSKPFTLVEFAQAVRSAFDTPQRTD</sequence>
<dbReference type="SMART" id="SM00388">
    <property type="entry name" value="HisKA"/>
    <property type="match status" value="1"/>
</dbReference>
<evidence type="ECO:0000259" key="6">
    <source>
        <dbReference type="PROSITE" id="PS50109"/>
    </source>
</evidence>
<dbReference type="Pfam" id="PF02518">
    <property type="entry name" value="HATPase_c"/>
    <property type="match status" value="1"/>
</dbReference>
<dbReference type="InterPro" id="IPR003594">
    <property type="entry name" value="HATPase_dom"/>
</dbReference>
<dbReference type="PROSITE" id="PS50109">
    <property type="entry name" value="HIS_KIN"/>
    <property type="match status" value="1"/>
</dbReference>
<dbReference type="PANTHER" id="PTHR43065:SF49">
    <property type="entry name" value="HISTIDINE KINASE"/>
    <property type="match status" value="1"/>
</dbReference>
<dbReference type="SUPFAM" id="SSF52172">
    <property type="entry name" value="CheY-like"/>
    <property type="match status" value="1"/>
</dbReference>
<reference evidence="8" key="1">
    <citation type="journal article" date="2023" name="Int. J. Syst. Evol. Microbiol.">
        <title>Methylocystis iwaonis sp. nov., a type II methane-oxidizing bacterium from surface soil of a rice paddy field in Japan, and emended description of the genus Methylocystis (ex Whittenbury et al. 1970) Bowman et al. 1993.</title>
        <authorList>
            <person name="Kaise H."/>
            <person name="Sawadogo J.B."/>
            <person name="Alam M.S."/>
            <person name="Ueno C."/>
            <person name="Dianou D."/>
            <person name="Shinjo R."/>
            <person name="Asakawa S."/>
        </authorList>
    </citation>
    <scope>NUCLEOTIDE SEQUENCE</scope>
    <source>
        <strain evidence="8">LMG27198</strain>
    </source>
</reference>
<keyword evidence="8" id="KW-0418">Kinase</keyword>
<dbReference type="InterPro" id="IPR007891">
    <property type="entry name" value="CHASE3"/>
</dbReference>
<dbReference type="Proteomes" id="UP001144323">
    <property type="component" value="Unassembled WGS sequence"/>
</dbReference>
<dbReference type="CDD" id="cd00082">
    <property type="entry name" value="HisKA"/>
    <property type="match status" value="1"/>
</dbReference>
<dbReference type="Gene3D" id="3.30.565.10">
    <property type="entry name" value="Histidine kinase-like ATPase, C-terminal domain"/>
    <property type="match status" value="1"/>
</dbReference>
<keyword evidence="5" id="KW-0472">Membrane</keyword>
<evidence type="ECO:0000259" key="7">
    <source>
        <dbReference type="PROSITE" id="PS50110"/>
    </source>
</evidence>
<dbReference type="AlphaFoldDB" id="A0A9W6GUN5"/>
<gene>
    <name evidence="8" type="ORF">LMG27198_23630</name>
</gene>
<comment type="catalytic activity">
    <reaction evidence="1">
        <text>ATP + protein L-histidine = ADP + protein N-phospho-L-histidine.</text>
        <dbReference type="EC" id="2.7.13.3"/>
    </reaction>
</comment>
<evidence type="ECO:0000256" key="2">
    <source>
        <dbReference type="ARBA" id="ARBA00012438"/>
    </source>
</evidence>